<feature type="domain" description="Peptidase M24 C-terminal" evidence="6">
    <location>
        <begin position="622"/>
        <end position="682"/>
    </location>
</feature>
<dbReference type="GO" id="GO:0004177">
    <property type="term" value="F:aminopeptidase activity"/>
    <property type="evidence" value="ECO:0007669"/>
    <property type="project" value="UniProtKB-KW"/>
</dbReference>
<accession>A0ABU0MJ07</accession>
<dbReference type="RefSeq" id="WP_209981331.1">
    <property type="nucleotide sequence ID" value="NZ_JAGINO010000006.1"/>
</dbReference>
<feature type="domain" description="Peptidase M24" evidence="4">
    <location>
        <begin position="393"/>
        <end position="609"/>
    </location>
</feature>
<dbReference type="Pfam" id="PF16188">
    <property type="entry name" value="Peptidase_M24_C"/>
    <property type="match status" value="1"/>
</dbReference>
<dbReference type="SUPFAM" id="SSF55920">
    <property type="entry name" value="Creatinase/aminopeptidase"/>
    <property type="match status" value="1"/>
</dbReference>
<evidence type="ECO:0000313" key="7">
    <source>
        <dbReference type="EMBL" id="MDQ0533452.1"/>
    </source>
</evidence>
<gene>
    <name evidence="7" type="ORF">QO018_002303</name>
</gene>
<dbReference type="Pfam" id="PF01321">
    <property type="entry name" value="Creatinase_N"/>
    <property type="match status" value="1"/>
</dbReference>
<protein>
    <submittedName>
        <fullName evidence="7">Xaa-Pro aminopeptidase</fullName>
        <ecNumber evidence="7">3.4.11.9</ecNumber>
    </submittedName>
</protein>
<evidence type="ECO:0000259" key="4">
    <source>
        <dbReference type="Pfam" id="PF00557"/>
    </source>
</evidence>
<dbReference type="InterPro" id="IPR033740">
    <property type="entry name" value="Pept_M24B"/>
</dbReference>
<dbReference type="Pfam" id="PF16189">
    <property type="entry name" value="Creatinase_N_2"/>
    <property type="match status" value="1"/>
</dbReference>
<dbReference type="CDD" id="cd01085">
    <property type="entry name" value="APP"/>
    <property type="match status" value="1"/>
</dbReference>
<comment type="similarity">
    <text evidence="1">Belongs to the peptidase M24B family.</text>
</comment>
<dbReference type="PANTHER" id="PTHR43763">
    <property type="entry name" value="XAA-PRO AMINOPEPTIDASE 1"/>
    <property type="match status" value="1"/>
</dbReference>
<dbReference type="InterPro" id="IPR036005">
    <property type="entry name" value="Creatinase/aminopeptidase-like"/>
</dbReference>
<dbReference type="Pfam" id="PF00557">
    <property type="entry name" value="Peptidase_M24"/>
    <property type="match status" value="1"/>
</dbReference>
<dbReference type="EMBL" id="JAUSVU010000006">
    <property type="protein sequence ID" value="MDQ0533452.1"/>
    <property type="molecule type" value="Genomic_DNA"/>
</dbReference>
<evidence type="ECO:0000259" key="5">
    <source>
        <dbReference type="Pfam" id="PF01321"/>
    </source>
</evidence>
<dbReference type="EC" id="3.4.11.9" evidence="7"/>
<keyword evidence="7" id="KW-0031">Aminopeptidase</keyword>
<evidence type="ECO:0000259" key="6">
    <source>
        <dbReference type="Pfam" id="PF16188"/>
    </source>
</evidence>
<name>A0ABU0MJ07_9PROT</name>
<sequence>MPSDSPSGIYRGDDALATLLTEAGTGRSPAEIRALVAGVLAAPEGEDPAAWLELVGEGLPTGLAGQLQALKAAMAAEAPPPATGPAERLADLRAALKRRDLDGFIVPRGDEHQGEYVPPRAQRLAWLTGFTGSAGNAVVTAARAAIFVDGRYTLQVQGEVPADLYEYKHLVEDPLTDWIVAALPDGGRFGFDPWLHTIGWVEKTRATLERSGILLVPCEDNPLDSVWRGQPPAPLAPVVPQDEAFAGDGSADKRGRLAEDLGRKGIAAAVLTQPDSIAWLLNIRGADVPCTPLPLSFAILSADASVDLFLDGRKLAPRTRAHLGNQVRVRGVEEFGPALDALARGSARVLADPSCTSAWIVDRLQLAGARVERDGDPCALPKACKNEAELAGTRAAHVRDGAALVRFLHWFSQEAPKGGLTELAVVEKLLACRRESDRFRGVSFETIAGAGPNGAIVHYRVTPETDRRLEPGSLFLLDSGAQYLDGTTDVTRTLAVGEPDPALAAEMRDRFTRVLKGHIALSTARFPRGTTGSQLDVLARLPLWQAGLDYDHGTGHGVGSFLSVHEGPQRISKVGNTVALQPGMILSDEPGYYKTGAYGIRIENLIVVRPLDAGEAAAAERPMLGFEPLTLVPIDRTLIERPLLTAEEAAWLDAYHAHVRDSLAPLVDGEVGRWLAAATAPL</sequence>
<keyword evidence="7" id="KW-0645">Protease</keyword>
<proteinExistence type="inferred from homology"/>
<dbReference type="InterPro" id="IPR000587">
    <property type="entry name" value="Creatinase_N"/>
</dbReference>
<keyword evidence="2" id="KW-0479">Metal-binding</keyword>
<dbReference type="Gene3D" id="3.40.350.10">
    <property type="entry name" value="Creatinase/prolidase N-terminal domain"/>
    <property type="match status" value="2"/>
</dbReference>
<evidence type="ECO:0000256" key="1">
    <source>
        <dbReference type="ARBA" id="ARBA00008766"/>
    </source>
</evidence>
<dbReference type="SUPFAM" id="SSF53092">
    <property type="entry name" value="Creatinase/prolidase N-terminal domain"/>
    <property type="match status" value="1"/>
</dbReference>
<evidence type="ECO:0000256" key="2">
    <source>
        <dbReference type="ARBA" id="ARBA00022723"/>
    </source>
</evidence>
<dbReference type="Proteomes" id="UP001244552">
    <property type="component" value="Unassembled WGS sequence"/>
</dbReference>
<comment type="caution">
    <text evidence="7">The sequence shown here is derived from an EMBL/GenBank/DDBJ whole genome shotgun (WGS) entry which is preliminary data.</text>
</comment>
<evidence type="ECO:0000256" key="3">
    <source>
        <dbReference type="ARBA" id="ARBA00022801"/>
    </source>
</evidence>
<organism evidence="7 8">
    <name type="scientific">Azospirillum picis</name>
    <dbReference type="NCBI Taxonomy" id="488438"/>
    <lineage>
        <taxon>Bacteria</taxon>
        <taxon>Pseudomonadati</taxon>
        <taxon>Pseudomonadota</taxon>
        <taxon>Alphaproteobacteria</taxon>
        <taxon>Rhodospirillales</taxon>
        <taxon>Azospirillaceae</taxon>
        <taxon>Azospirillum</taxon>
    </lineage>
</organism>
<dbReference type="InterPro" id="IPR000994">
    <property type="entry name" value="Pept_M24"/>
</dbReference>
<dbReference type="Gene3D" id="3.90.230.10">
    <property type="entry name" value="Creatinase/methionine aminopeptidase superfamily"/>
    <property type="match status" value="1"/>
</dbReference>
<feature type="domain" description="Creatinase N-terminal" evidence="5">
    <location>
        <begin position="88"/>
        <end position="218"/>
    </location>
</feature>
<dbReference type="InterPro" id="IPR050422">
    <property type="entry name" value="X-Pro_aminopeptidase_P"/>
</dbReference>
<reference evidence="7 8" key="1">
    <citation type="submission" date="2023-07" db="EMBL/GenBank/DDBJ databases">
        <title>Genomic Encyclopedia of Type Strains, Phase IV (KMG-IV): sequencing the most valuable type-strain genomes for metagenomic binning, comparative biology and taxonomic classification.</title>
        <authorList>
            <person name="Goeker M."/>
        </authorList>
    </citation>
    <scope>NUCLEOTIDE SEQUENCE [LARGE SCALE GENOMIC DNA]</scope>
    <source>
        <strain evidence="7 8">DSM 19922</strain>
    </source>
</reference>
<keyword evidence="3 7" id="KW-0378">Hydrolase</keyword>
<dbReference type="PANTHER" id="PTHR43763:SF6">
    <property type="entry name" value="XAA-PRO AMINOPEPTIDASE 1"/>
    <property type="match status" value="1"/>
</dbReference>
<evidence type="ECO:0000313" key="8">
    <source>
        <dbReference type="Proteomes" id="UP001244552"/>
    </source>
</evidence>
<dbReference type="InterPro" id="IPR029149">
    <property type="entry name" value="Creatin/AminoP/Spt16_N"/>
</dbReference>
<dbReference type="InterPro" id="IPR032416">
    <property type="entry name" value="Peptidase_M24_C"/>
</dbReference>
<keyword evidence="8" id="KW-1185">Reference proteome</keyword>